<reference evidence="2 3" key="1">
    <citation type="submission" date="2020-01" db="EMBL/GenBank/DDBJ databases">
        <title>Spongiivirga citrea KCTC 32990T.</title>
        <authorList>
            <person name="Wang G."/>
        </authorList>
    </citation>
    <scope>NUCLEOTIDE SEQUENCE [LARGE SCALE GENOMIC DNA]</scope>
    <source>
        <strain evidence="2 3">KCTC 32990</strain>
    </source>
</reference>
<organism evidence="2 3">
    <name type="scientific">Spongiivirga citrea</name>
    <dbReference type="NCBI Taxonomy" id="1481457"/>
    <lineage>
        <taxon>Bacteria</taxon>
        <taxon>Pseudomonadati</taxon>
        <taxon>Bacteroidota</taxon>
        <taxon>Flavobacteriia</taxon>
        <taxon>Flavobacteriales</taxon>
        <taxon>Flavobacteriaceae</taxon>
        <taxon>Spongiivirga</taxon>
    </lineage>
</organism>
<accession>A0A6M0CHR8</accession>
<dbReference type="Gene3D" id="2.30.130.30">
    <property type="entry name" value="Hypothetical protein"/>
    <property type="match status" value="1"/>
</dbReference>
<evidence type="ECO:0000259" key="1">
    <source>
        <dbReference type="Pfam" id="PF04266"/>
    </source>
</evidence>
<evidence type="ECO:0000313" key="2">
    <source>
        <dbReference type="EMBL" id="NER17411.1"/>
    </source>
</evidence>
<protein>
    <submittedName>
        <fullName evidence="2">ASCH domain-containing protein</fullName>
    </submittedName>
</protein>
<dbReference type="RefSeq" id="WP_164031873.1">
    <property type="nucleotide sequence ID" value="NZ_JAABOQ010000003.1"/>
</dbReference>
<keyword evidence="3" id="KW-1185">Reference proteome</keyword>
<dbReference type="AlphaFoldDB" id="A0A6M0CHR8"/>
<proteinExistence type="predicted"/>
<evidence type="ECO:0000313" key="3">
    <source>
        <dbReference type="Proteomes" id="UP000474296"/>
    </source>
</evidence>
<dbReference type="Proteomes" id="UP000474296">
    <property type="component" value="Unassembled WGS sequence"/>
</dbReference>
<gene>
    <name evidence="2" type="ORF">GWK10_09325</name>
</gene>
<feature type="domain" description="ASCH" evidence="1">
    <location>
        <begin position="10"/>
        <end position="81"/>
    </location>
</feature>
<sequence length="148" mass="17183">MIYNNDLLIISVKPEYAKKILKGEKTIELRKCAPKKVGKDGFILIYVTAPVKELWGVYKIENIIKEKPNTLWKNFGEKTGISKQEFNDYYKENTSAFGIQLLEVKNLFKHSIKLDNIKNMIPGFMPPQTYSYVDKNLINYSSLRELLS</sequence>
<dbReference type="InterPro" id="IPR015947">
    <property type="entry name" value="PUA-like_sf"/>
</dbReference>
<dbReference type="SUPFAM" id="SSF88697">
    <property type="entry name" value="PUA domain-like"/>
    <property type="match status" value="1"/>
</dbReference>
<dbReference type="Pfam" id="PF04266">
    <property type="entry name" value="ASCH"/>
    <property type="match status" value="1"/>
</dbReference>
<name>A0A6M0CHR8_9FLAO</name>
<comment type="caution">
    <text evidence="2">The sequence shown here is derived from an EMBL/GenBank/DDBJ whole genome shotgun (WGS) entry which is preliminary data.</text>
</comment>
<dbReference type="EMBL" id="JAABOQ010000003">
    <property type="protein sequence ID" value="NER17411.1"/>
    <property type="molecule type" value="Genomic_DNA"/>
</dbReference>
<dbReference type="InterPro" id="IPR007374">
    <property type="entry name" value="ASCH_domain"/>
</dbReference>